<dbReference type="EMBL" id="JACHJV010000001">
    <property type="protein sequence ID" value="MBB4926974.1"/>
    <property type="molecule type" value="Genomic_DNA"/>
</dbReference>
<sequence>MAESHEPLPSAAAAEASEEAELIELAGRIFEAARSGDAEALGAFLTAGAPANLANDRGDTLLMLAAYHGHAAAVRLLLERGADPNLANDRGQTPLAGTVFKGADEALTALLEGGADPHAGQPSAFDTAQMFGKQELVDRFAGR</sequence>
<gene>
    <name evidence="4" type="ORF">FHR34_005967</name>
</gene>
<dbReference type="GO" id="GO:0085020">
    <property type="term" value="P:protein K6-linked ubiquitination"/>
    <property type="evidence" value="ECO:0007669"/>
    <property type="project" value="TreeGrafter"/>
</dbReference>
<evidence type="ECO:0000256" key="1">
    <source>
        <dbReference type="ARBA" id="ARBA00022737"/>
    </source>
</evidence>
<comment type="caution">
    <text evidence="4">The sequence shown here is derived from an EMBL/GenBank/DDBJ whole genome shotgun (WGS) entry which is preliminary data.</text>
</comment>
<evidence type="ECO:0000256" key="2">
    <source>
        <dbReference type="ARBA" id="ARBA00023043"/>
    </source>
</evidence>
<evidence type="ECO:0000256" key="3">
    <source>
        <dbReference type="PROSITE-ProRule" id="PRU00023"/>
    </source>
</evidence>
<dbReference type="PANTHER" id="PTHR24171">
    <property type="entry name" value="ANKYRIN REPEAT DOMAIN-CONTAINING PROTEIN 39-RELATED"/>
    <property type="match status" value="1"/>
</dbReference>
<evidence type="ECO:0000313" key="4">
    <source>
        <dbReference type="EMBL" id="MBB4926974.1"/>
    </source>
</evidence>
<evidence type="ECO:0000313" key="5">
    <source>
        <dbReference type="Proteomes" id="UP000540506"/>
    </source>
</evidence>
<dbReference type="InterPro" id="IPR002110">
    <property type="entry name" value="Ankyrin_rpt"/>
</dbReference>
<dbReference type="InterPro" id="IPR036770">
    <property type="entry name" value="Ankyrin_rpt-contain_sf"/>
</dbReference>
<dbReference type="PROSITE" id="PS50088">
    <property type="entry name" value="ANK_REPEAT"/>
    <property type="match status" value="1"/>
</dbReference>
<dbReference type="SMART" id="SM00248">
    <property type="entry name" value="ANK"/>
    <property type="match status" value="3"/>
</dbReference>
<reference evidence="4 5" key="1">
    <citation type="submission" date="2020-08" db="EMBL/GenBank/DDBJ databases">
        <title>Sequencing the genomes of 1000 actinobacteria strains.</title>
        <authorList>
            <person name="Klenk H.-P."/>
        </authorList>
    </citation>
    <scope>NUCLEOTIDE SEQUENCE [LARGE SCALE GENOMIC DNA]</scope>
    <source>
        <strain evidence="4 5">DSM 41654</strain>
    </source>
</reference>
<feature type="repeat" description="ANK" evidence="3">
    <location>
        <begin position="57"/>
        <end position="89"/>
    </location>
</feature>
<dbReference type="PROSITE" id="PS50297">
    <property type="entry name" value="ANK_REP_REGION"/>
    <property type="match status" value="1"/>
</dbReference>
<organism evidence="4 5">
    <name type="scientific">Kitasatospora kifunensis</name>
    <name type="common">Streptomyces kifunensis</name>
    <dbReference type="NCBI Taxonomy" id="58351"/>
    <lineage>
        <taxon>Bacteria</taxon>
        <taxon>Bacillati</taxon>
        <taxon>Actinomycetota</taxon>
        <taxon>Actinomycetes</taxon>
        <taxon>Kitasatosporales</taxon>
        <taxon>Streptomycetaceae</taxon>
        <taxon>Kitasatospora</taxon>
    </lineage>
</organism>
<evidence type="ECO:0008006" key="6">
    <source>
        <dbReference type="Google" id="ProtNLM"/>
    </source>
</evidence>
<dbReference type="SUPFAM" id="SSF48403">
    <property type="entry name" value="Ankyrin repeat"/>
    <property type="match status" value="1"/>
</dbReference>
<dbReference type="PANTHER" id="PTHR24171:SF8">
    <property type="entry name" value="BRCA1-ASSOCIATED RING DOMAIN PROTEIN 1"/>
    <property type="match status" value="1"/>
</dbReference>
<keyword evidence="2 3" id="KW-0040">ANK repeat</keyword>
<dbReference type="Pfam" id="PF12796">
    <property type="entry name" value="Ank_2"/>
    <property type="match status" value="1"/>
</dbReference>
<keyword evidence="5" id="KW-1185">Reference proteome</keyword>
<dbReference type="RefSeq" id="WP_184940793.1">
    <property type="nucleotide sequence ID" value="NZ_JACHJV010000001.1"/>
</dbReference>
<accession>A0A7W7R804</accession>
<dbReference type="AlphaFoldDB" id="A0A7W7R804"/>
<dbReference type="Proteomes" id="UP000540506">
    <property type="component" value="Unassembled WGS sequence"/>
</dbReference>
<name>A0A7W7R804_KITKI</name>
<dbReference type="Gene3D" id="1.25.40.20">
    <property type="entry name" value="Ankyrin repeat-containing domain"/>
    <property type="match status" value="1"/>
</dbReference>
<dbReference type="GO" id="GO:0004842">
    <property type="term" value="F:ubiquitin-protein transferase activity"/>
    <property type="evidence" value="ECO:0007669"/>
    <property type="project" value="TreeGrafter"/>
</dbReference>
<protein>
    <recommendedName>
        <fullName evidence="6">Ankyrin</fullName>
    </recommendedName>
</protein>
<proteinExistence type="predicted"/>
<keyword evidence="1" id="KW-0677">Repeat</keyword>